<dbReference type="EMBL" id="JAHYIQ010000015">
    <property type="protein sequence ID" value="KAK1125734.1"/>
    <property type="molecule type" value="Genomic_DNA"/>
</dbReference>
<sequence length="118" mass="13017">MSKAASGNVERAKKRLARGRFRRIHGRENKERIQRTEEDIMVGMVAEEGRGRTRDRVGGSGPYGEAATTLASAILRATDTNIQPPCVFHLSGRSSFTRVCRTSFRGACIPTPILRTEA</sequence>
<gene>
    <name evidence="2" type="ORF">K0M31_005282</name>
</gene>
<evidence type="ECO:0000256" key="1">
    <source>
        <dbReference type="SAM" id="MobiDB-lite"/>
    </source>
</evidence>
<protein>
    <submittedName>
        <fullName evidence="2">Uncharacterized protein</fullName>
    </submittedName>
</protein>
<proteinExistence type="predicted"/>
<evidence type="ECO:0000313" key="2">
    <source>
        <dbReference type="EMBL" id="KAK1125734.1"/>
    </source>
</evidence>
<comment type="caution">
    <text evidence="2">The sequence shown here is derived from an EMBL/GenBank/DDBJ whole genome shotgun (WGS) entry which is preliminary data.</text>
</comment>
<accession>A0AA40KMM3</accession>
<feature type="compositionally biased region" description="Basic residues" evidence="1">
    <location>
        <begin position="12"/>
        <end position="25"/>
    </location>
</feature>
<evidence type="ECO:0000313" key="3">
    <source>
        <dbReference type="Proteomes" id="UP001177670"/>
    </source>
</evidence>
<organism evidence="2 3">
    <name type="scientific">Melipona bicolor</name>
    <dbReference type="NCBI Taxonomy" id="60889"/>
    <lineage>
        <taxon>Eukaryota</taxon>
        <taxon>Metazoa</taxon>
        <taxon>Ecdysozoa</taxon>
        <taxon>Arthropoda</taxon>
        <taxon>Hexapoda</taxon>
        <taxon>Insecta</taxon>
        <taxon>Pterygota</taxon>
        <taxon>Neoptera</taxon>
        <taxon>Endopterygota</taxon>
        <taxon>Hymenoptera</taxon>
        <taxon>Apocrita</taxon>
        <taxon>Aculeata</taxon>
        <taxon>Apoidea</taxon>
        <taxon>Anthophila</taxon>
        <taxon>Apidae</taxon>
        <taxon>Melipona</taxon>
    </lineage>
</organism>
<keyword evidence="3" id="KW-1185">Reference proteome</keyword>
<dbReference type="AlphaFoldDB" id="A0AA40KMM3"/>
<reference evidence="2" key="1">
    <citation type="submission" date="2021-10" db="EMBL/GenBank/DDBJ databases">
        <title>Melipona bicolor Genome sequencing and assembly.</title>
        <authorList>
            <person name="Araujo N.S."/>
            <person name="Arias M.C."/>
        </authorList>
    </citation>
    <scope>NUCLEOTIDE SEQUENCE</scope>
    <source>
        <strain evidence="2">USP_2M_L1-L4_2017</strain>
        <tissue evidence="2">Whole body</tissue>
    </source>
</reference>
<feature type="region of interest" description="Disordered" evidence="1">
    <location>
        <begin position="1"/>
        <end position="30"/>
    </location>
</feature>
<dbReference type="Proteomes" id="UP001177670">
    <property type="component" value="Unassembled WGS sequence"/>
</dbReference>
<name>A0AA40KMM3_9HYME</name>